<dbReference type="GO" id="GO:0016020">
    <property type="term" value="C:membrane"/>
    <property type="evidence" value="ECO:0007669"/>
    <property type="project" value="UniProtKB-SubCell"/>
</dbReference>
<evidence type="ECO:0000313" key="7">
    <source>
        <dbReference type="EMBL" id="KAK9890309.1"/>
    </source>
</evidence>
<feature type="transmembrane region" description="Helical" evidence="6">
    <location>
        <begin position="20"/>
        <end position="38"/>
    </location>
</feature>
<keyword evidence="4 6" id="KW-1133">Transmembrane helix</keyword>
<dbReference type="AlphaFoldDB" id="A0AAW1VE72"/>
<organism evidence="7 8">
    <name type="scientific">Henosepilachna vigintioctopunctata</name>
    <dbReference type="NCBI Taxonomy" id="420089"/>
    <lineage>
        <taxon>Eukaryota</taxon>
        <taxon>Metazoa</taxon>
        <taxon>Ecdysozoa</taxon>
        <taxon>Arthropoda</taxon>
        <taxon>Hexapoda</taxon>
        <taxon>Insecta</taxon>
        <taxon>Pterygota</taxon>
        <taxon>Neoptera</taxon>
        <taxon>Endopterygota</taxon>
        <taxon>Coleoptera</taxon>
        <taxon>Polyphaga</taxon>
        <taxon>Cucujiformia</taxon>
        <taxon>Coccinelloidea</taxon>
        <taxon>Coccinellidae</taxon>
        <taxon>Epilachninae</taxon>
        <taxon>Epilachnini</taxon>
        <taxon>Henosepilachna</taxon>
    </lineage>
</organism>
<comment type="caution">
    <text evidence="7">The sequence shown here is derived from an EMBL/GenBank/DDBJ whole genome shotgun (WGS) entry which is preliminary data.</text>
</comment>
<evidence type="ECO:0000256" key="4">
    <source>
        <dbReference type="ARBA" id="ARBA00022989"/>
    </source>
</evidence>
<keyword evidence="8" id="KW-1185">Reference proteome</keyword>
<evidence type="ECO:0000256" key="3">
    <source>
        <dbReference type="ARBA" id="ARBA00022692"/>
    </source>
</evidence>
<sequence length="148" mass="16658">MTIHLNNKHRVLDLKMSVSTRASFILASISAVFIFSGMQMYKPWLTSSQFHTIFGGYLGSLFFTLCLTAVGNLETCIFGKNFQVKLFPEAIFSFLLAVFASGMIHRVCATTCLLISGCGLYYINKYSQRVYSVQNPTVVIQTSRKKRN</sequence>
<keyword evidence="5 6" id="KW-0472">Membrane</keyword>
<evidence type="ECO:0000256" key="2">
    <source>
        <dbReference type="ARBA" id="ARBA00007279"/>
    </source>
</evidence>
<keyword evidence="3 6" id="KW-0812">Transmembrane</keyword>
<evidence type="ECO:0000256" key="1">
    <source>
        <dbReference type="ARBA" id="ARBA00004141"/>
    </source>
</evidence>
<evidence type="ECO:0000313" key="8">
    <source>
        <dbReference type="Proteomes" id="UP001431783"/>
    </source>
</evidence>
<gene>
    <name evidence="7" type="ORF">WA026_010412</name>
</gene>
<evidence type="ECO:0000256" key="5">
    <source>
        <dbReference type="ARBA" id="ARBA00023136"/>
    </source>
</evidence>
<feature type="transmembrane region" description="Helical" evidence="6">
    <location>
        <begin position="90"/>
        <end position="123"/>
    </location>
</feature>
<proteinExistence type="inferred from homology"/>
<dbReference type="Proteomes" id="UP001431783">
    <property type="component" value="Unassembled WGS sequence"/>
</dbReference>
<evidence type="ECO:0000256" key="6">
    <source>
        <dbReference type="SAM" id="Phobius"/>
    </source>
</evidence>
<protein>
    <recommendedName>
        <fullName evidence="9">Dolichyl-diphosphooligosaccharide--protein glycosyltransferase subunit KCP2</fullName>
    </recommendedName>
</protein>
<name>A0AAW1VE72_9CUCU</name>
<dbReference type="PANTHER" id="PTHR32001:SF1">
    <property type="entry name" value="KERATINOCYTE-ASSOCIATED PROTEIN 2"/>
    <property type="match status" value="1"/>
</dbReference>
<dbReference type="Pfam" id="PF09775">
    <property type="entry name" value="Keratin_assoc"/>
    <property type="match status" value="1"/>
</dbReference>
<evidence type="ECO:0008006" key="9">
    <source>
        <dbReference type="Google" id="ProtNLM"/>
    </source>
</evidence>
<accession>A0AAW1VE72</accession>
<dbReference type="InterPro" id="IPR018614">
    <property type="entry name" value="KRTCAP2"/>
</dbReference>
<comment type="similarity">
    <text evidence="2">Belongs to the KRTCAP2 family.</text>
</comment>
<reference evidence="7 8" key="1">
    <citation type="submission" date="2023-03" db="EMBL/GenBank/DDBJ databases">
        <title>Genome insight into feeding habits of ladybird beetles.</title>
        <authorList>
            <person name="Li H.-S."/>
            <person name="Huang Y.-H."/>
            <person name="Pang H."/>
        </authorList>
    </citation>
    <scope>NUCLEOTIDE SEQUENCE [LARGE SCALE GENOMIC DNA]</scope>
    <source>
        <strain evidence="7">SYSU_2023b</strain>
        <tissue evidence="7">Whole body</tissue>
    </source>
</reference>
<comment type="subcellular location">
    <subcellularLocation>
        <location evidence="1">Membrane</location>
        <topology evidence="1">Multi-pass membrane protein</topology>
    </subcellularLocation>
</comment>
<dbReference type="EMBL" id="JARQZJ010000125">
    <property type="protein sequence ID" value="KAK9890309.1"/>
    <property type="molecule type" value="Genomic_DNA"/>
</dbReference>
<feature type="transmembrane region" description="Helical" evidence="6">
    <location>
        <begin position="50"/>
        <end position="70"/>
    </location>
</feature>
<dbReference type="PANTHER" id="PTHR32001">
    <property type="entry name" value="KERATINOCYTE-ASSOCIATED PROTEIN 2"/>
    <property type="match status" value="1"/>
</dbReference>